<reference evidence="2" key="1">
    <citation type="submission" date="2021-04" db="EMBL/GenBank/DDBJ databases">
        <authorList>
            <consortium name="Molecular Ecology Group"/>
        </authorList>
    </citation>
    <scope>NUCLEOTIDE SEQUENCE</scope>
</reference>
<dbReference type="EMBL" id="CAJHNH020000566">
    <property type="protein sequence ID" value="CAG5118533.1"/>
    <property type="molecule type" value="Genomic_DNA"/>
</dbReference>
<evidence type="ECO:0008006" key="4">
    <source>
        <dbReference type="Google" id="ProtNLM"/>
    </source>
</evidence>
<dbReference type="Gene3D" id="3.30.450.40">
    <property type="match status" value="2"/>
</dbReference>
<keyword evidence="3" id="KW-1185">Reference proteome</keyword>
<name>A0A8S3YP18_9EUPU</name>
<dbReference type="SUPFAM" id="SSF55781">
    <property type="entry name" value="GAF domain-like"/>
    <property type="match status" value="2"/>
</dbReference>
<dbReference type="AlphaFoldDB" id="A0A8S3YP18"/>
<proteinExistence type="predicted"/>
<sequence length="143" mass="16438">ERQQEVEKIVKQHVGSLLCVPVCVSNSQELLALACMVNKENQQQFNEEDIEMIHQCFRYTATVLSSTLAFQNERKLKDQTQALLQVAKKLFTRLDDLTKLLREIMQEARNLTDAERCSVFLLDQDSDELVAMVFDGITAEDKE</sequence>
<gene>
    <name evidence="2" type="ORF">CUNI_LOCUS4091</name>
</gene>
<dbReference type="Proteomes" id="UP000678393">
    <property type="component" value="Unassembled WGS sequence"/>
</dbReference>
<evidence type="ECO:0000313" key="3">
    <source>
        <dbReference type="Proteomes" id="UP000678393"/>
    </source>
</evidence>
<evidence type="ECO:0000256" key="1">
    <source>
        <dbReference type="SAM" id="Coils"/>
    </source>
</evidence>
<evidence type="ECO:0000313" key="2">
    <source>
        <dbReference type="EMBL" id="CAG5118533.1"/>
    </source>
</evidence>
<protein>
    <recommendedName>
        <fullName evidence="4">GAF domain-containing protein</fullName>
    </recommendedName>
</protein>
<dbReference type="OrthoDB" id="295473at2759"/>
<organism evidence="2 3">
    <name type="scientific">Candidula unifasciata</name>
    <dbReference type="NCBI Taxonomy" id="100452"/>
    <lineage>
        <taxon>Eukaryota</taxon>
        <taxon>Metazoa</taxon>
        <taxon>Spiralia</taxon>
        <taxon>Lophotrochozoa</taxon>
        <taxon>Mollusca</taxon>
        <taxon>Gastropoda</taxon>
        <taxon>Heterobranchia</taxon>
        <taxon>Euthyneura</taxon>
        <taxon>Panpulmonata</taxon>
        <taxon>Eupulmonata</taxon>
        <taxon>Stylommatophora</taxon>
        <taxon>Helicina</taxon>
        <taxon>Helicoidea</taxon>
        <taxon>Geomitridae</taxon>
        <taxon>Candidula</taxon>
    </lineage>
</organism>
<accession>A0A8S3YP18</accession>
<keyword evidence="1" id="KW-0175">Coiled coil</keyword>
<dbReference type="InterPro" id="IPR029016">
    <property type="entry name" value="GAF-like_dom_sf"/>
</dbReference>
<feature type="non-terminal residue" evidence="2">
    <location>
        <position position="143"/>
    </location>
</feature>
<feature type="coiled-coil region" evidence="1">
    <location>
        <begin position="87"/>
        <end position="114"/>
    </location>
</feature>
<comment type="caution">
    <text evidence="2">The sequence shown here is derived from an EMBL/GenBank/DDBJ whole genome shotgun (WGS) entry which is preliminary data.</text>
</comment>
<feature type="non-terminal residue" evidence="2">
    <location>
        <position position="1"/>
    </location>
</feature>